<dbReference type="EMBL" id="HBGU01014929">
    <property type="protein sequence ID" value="CAD9422391.1"/>
    <property type="molecule type" value="Transcribed_RNA"/>
</dbReference>
<dbReference type="AlphaFoldDB" id="A0A7S2CDP6"/>
<feature type="transmembrane region" description="Helical" evidence="9">
    <location>
        <begin position="163"/>
        <end position="183"/>
    </location>
</feature>
<feature type="transmembrane region" description="Helical" evidence="9">
    <location>
        <begin position="48"/>
        <end position="72"/>
    </location>
</feature>
<sequence>MSNKEPLMGGAPVQPKGSLMAGVFVLANTILGAGMLGLPFAFASCGFILGPLMLFAFAVCSSTALILLSLCADKVGREKSPKFFDVASAAIPGVGTIIDVAVGIKCTGVATSYLIVVGDSVPKAIVTFGATGIWLDRRIWTLVALCAGGFAAFQRNLTALKNVSIVALTCVMCIVVMITLFAIEPTTAFDPCADHETASATPCRGPVELFTEPMTLLRALPLFVFSYTCHQNIFSITNELENRTPWRCAQIAIYAIGIALCVYIVLGTAGYLTFGSLVAKDILVSYPTSSYVVSFARLAISLVVTTCYPLQAHPTRAALSTLVGALSTKDEDRRKELANPYTPDGYKLSLVLTAFFIMMTGSIACTIHDLGLVLSVVGATGSTIVSYVLPGASYFLLFPERADRYIGLTLLCIGLVIMPLSLYLIFVH</sequence>
<gene>
    <name evidence="11" type="ORF">CBRE1094_LOCUS8017</name>
</gene>
<evidence type="ECO:0000256" key="8">
    <source>
        <dbReference type="ARBA" id="ARBA00023136"/>
    </source>
</evidence>
<evidence type="ECO:0000256" key="2">
    <source>
        <dbReference type="ARBA" id="ARBA00008066"/>
    </source>
</evidence>
<dbReference type="Pfam" id="PF01490">
    <property type="entry name" value="Aa_trans"/>
    <property type="match status" value="1"/>
</dbReference>
<feature type="transmembrane region" description="Helical" evidence="9">
    <location>
        <begin position="405"/>
        <end position="426"/>
    </location>
</feature>
<feature type="transmembrane region" description="Helical" evidence="9">
    <location>
        <begin position="21"/>
        <end position="42"/>
    </location>
</feature>
<protein>
    <recommendedName>
        <fullName evidence="10">Amino acid transporter transmembrane domain-containing protein</fullName>
    </recommendedName>
</protein>
<keyword evidence="7 9" id="KW-1133">Transmembrane helix</keyword>
<comment type="subcellular location">
    <subcellularLocation>
        <location evidence="1">Vacuole membrane</location>
        <topology evidence="1">Multi-pass membrane protein</topology>
    </subcellularLocation>
</comment>
<dbReference type="PANTHER" id="PTHR22950">
    <property type="entry name" value="AMINO ACID TRANSPORTER"/>
    <property type="match status" value="1"/>
</dbReference>
<evidence type="ECO:0000256" key="9">
    <source>
        <dbReference type="SAM" id="Phobius"/>
    </source>
</evidence>
<comment type="similarity">
    <text evidence="2">Belongs to the amino acid/polyamine transporter 2 family.</text>
</comment>
<feature type="domain" description="Amino acid transporter transmembrane" evidence="10">
    <location>
        <begin position="16"/>
        <end position="424"/>
    </location>
</feature>
<evidence type="ECO:0000256" key="1">
    <source>
        <dbReference type="ARBA" id="ARBA00004128"/>
    </source>
</evidence>
<dbReference type="GO" id="GO:0061459">
    <property type="term" value="F:L-arginine transmembrane transporter activity"/>
    <property type="evidence" value="ECO:0007669"/>
    <property type="project" value="TreeGrafter"/>
</dbReference>
<dbReference type="PANTHER" id="PTHR22950:SF678">
    <property type="entry name" value="VACUOLAR AMINO ACID TRANSPORTER 5-RELATED"/>
    <property type="match status" value="1"/>
</dbReference>
<dbReference type="GO" id="GO:0005290">
    <property type="term" value="F:L-histidine transmembrane transporter activity"/>
    <property type="evidence" value="ECO:0007669"/>
    <property type="project" value="TreeGrafter"/>
</dbReference>
<name>A0A7S2CDP6_9EUKA</name>
<accession>A0A7S2CDP6</accession>
<dbReference type="GO" id="GO:0005774">
    <property type="term" value="C:vacuolar membrane"/>
    <property type="evidence" value="ECO:0007669"/>
    <property type="project" value="UniProtKB-SubCell"/>
</dbReference>
<feature type="transmembrane region" description="Helical" evidence="9">
    <location>
        <begin position="370"/>
        <end position="398"/>
    </location>
</feature>
<reference evidence="11" key="1">
    <citation type="submission" date="2021-01" db="EMBL/GenBank/DDBJ databases">
        <authorList>
            <person name="Corre E."/>
            <person name="Pelletier E."/>
            <person name="Niang G."/>
            <person name="Scheremetjew M."/>
            <person name="Finn R."/>
            <person name="Kale V."/>
            <person name="Holt S."/>
            <person name="Cochrane G."/>
            <person name="Meng A."/>
            <person name="Brown T."/>
            <person name="Cohen L."/>
        </authorList>
    </citation>
    <scope>NUCLEOTIDE SEQUENCE</scope>
    <source>
        <strain evidence="11">UTEX LB 985</strain>
    </source>
</reference>
<dbReference type="GO" id="GO:0015194">
    <property type="term" value="F:L-serine transmembrane transporter activity"/>
    <property type="evidence" value="ECO:0007669"/>
    <property type="project" value="TreeGrafter"/>
</dbReference>
<keyword evidence="5 9" id="KW-0812">Transmembrane</keyword>
<feature type="transmembrane region" description="Helical" evidence="9">
    <location>
        <begin position="345"/>
        <end position="364"/>
    </location>
</feature>
<dbReference type="GO" id="GO:0005313">
    <property type="term" value="F:L-glutamate transmembrane transporter activity"/>
    <property type="evidence" value="ECO:0007669"/>
    <property type="project" value="TreeGrafter"/>
</dbReference>
<proteinExistence type="inferred from homology"/>
<feature type="transmembrane region" description="Helical" evidence="9">
    <location>
        <begin position="251"/>
        <end position="271"/>
    </location>
</feature>
<evidence type="ECO:0000313" key="11">
    <source>
        <dbReference type="EMBL" id="CAD9422391.1"/>
    </source>
</evidence>
<evidence type="ECO:0000256" key="4">
    <source>
        <dbReference type="ARBA" id="ARBA00022554"/>
    </source>
</evidence>
<keyword evidence="8 9" id="KW-0472">Membrane</keyword>
<dbReference type="InterPro" id="IPR013057">
    <property type="entry name" value="AA_transpt_TM"/>
</dbReference>
<dbReference type="GO" id="GO:0015189">
    <property type="term" value="F:L-lysine transmembrane transporter activity"/>
    <property type="evidence" value="ECO:0007669"/>
    <property type="project" value="TreeGrafter"/>
</dbReference>
<evidence type="ECO:0000256" key="6">
    <source>
        <dbReference type="ARBA" id="ARBA00022970"/>
    </source>
</evidence>
<evidence type="ECO:0000256" key="3">
    <source>
        <dbReference type="ARBA" id="ARBA00022448"/>
    </source>
</evidence>
<organism evidence="11">
    <name type="scientific">Haptolina brevifila</name>
    <dbReference type="NCBI Taxonomy" id="156173"/>
    <lineage>
        <taxon>Eukaryota</taxon>
        <taxon>Haptista</taxon>
        <taxon>Haptophyta</taxon>
        <taxon>Prymnesiophyceae</taxon>
        <taxon>Prymnesiales</taxon>
        <taxon>Prymnesiaceae</taxon>
        <taxon>Haptolina</taxon>
    </lineage>
</organism>
<evidence type="ECO:0000256" key="7">
    <source>
        <dbReference type="ARBA" id="ARBA00022989"/>
    </source>
</evidence>
<dbReference type="GO" id="GO:0005302">
    <property type="term" value="F:L-tyrosine transmembrane transporter activity"/>
    <property type="evidence" value="ECO:0007669"/>
    <property type="project" value="TreeGrafter"/>
</dbReference>
<keyword evidence="6" id="KW-0029">Amino-acid transport</keyword>
<evidence type="ECO:0000256" key="5">
    <source>
        <dbReference type="ARBA" id="ARBA00022692"/>
    </source>
</evidence>
<keyword evidence="3" id="KW-0813">Transport</keyword>
<keyword evidence="4" id="KW-0926">Vacuole</keyword>
<feature type="transmembrane region" description="Helical" evidence="9">
    <location>
        <begin position="291"/>
        <end position="310"/>
    </location>
</feature>
<evidence type="ECO:0000259" key="10">
    <source>
        <dbReference type="Pfam" id="PF01490"/>
    </source>
</evidence>